<organism evidence="6 7">
    <name type="scientific">Pseudoalteromonas ulvae</name>
    <dbReference type="NCBI Taxonomy" id="107327"/>
    <lineage>
        <taxon>Bacteria</taxon>
        <taxon>Pseudomonadati</taxon>
        <taxon>Pseudomonadota</taxon>
        <taxon>Gammaproteobacteria</taxon>
        <taxon>Alteromonadales</taxon>
        <taxon>Pseudoalteromonadaceae</taxon>
        <taxon>Pseudoalteromonas</taxon>
    </lineage>
</organism>
<dbReference type="InterPro" id="IPR016047">
    <property type="entry name" value="M23ase_b-sheet_dom"/>
</dbReference>
<evidence type="ECO:0000256" key="3">
    <source>
        <dbReference type="SAM" id="MobiDB-lite"/>
    </source>
</evidence>
<evidence type="ECO:0000313" key="7">
    <source>
        <dbReference type="Proteomes" id="UP000194841"/>
    </source>
</evidence>
<feature type="coiled-coil region" evidence="2">
    <location>
        <begin position="71"/>
        <end position="102"/>
    </location>
</feature>
<evidence type="ECO:0000259" key="5">
    <source>
        <dbReference type="Pfam" id="PF01551"/>
    </source>
</evidence>
<keyword evidence="2" id="KW-0175">Coiled coil</keyword>
<dbReference type="RefSeq" id="WP_086742757.1">
    <property type="nucleotide sequence ID" value="NZ_MWPV01000001.1"/>
</dbReference>
<dbReference type="Proteomes" id="UP000194841">
    <property type="component" value="Unassembled WGS sequence"/>
</dbReference>
<dbReference type="FunFam" id="2.70.70.10:FF:000006">
    <property type="entry name" value="M23 family peptidase"/>
    <property type="match status" value="1"/>
</dbReference>
<keyword evidence="7" id="KW-1185">Reference proteome</keyword>
<feature type="transmembrane region" description="Helical" evidence="4">
    <location>
        <begin position="28"/>
        <end position="52"/>
    </location>
</feature>
<keyword evidence="1" id="KW-0732">Signal</keyword>
<dbReference type="InterPro" id="IPR011055">
    <property type="entry name" value="Dup_hybrid_motif"/>
</dbReference>
<dbReference type="OrthoDB" id="9805070at2"/>
<gene>
    <name evidence="6" type="ORF">B1199_03610</name>
</gene>
<keyword evidence="4" id="KW-0472">Membrane</keyword>
<evidence type="ECO:0000256" key="4">
    <source>
        <dbReference type="SAM" id="Phobius"/>
    </source>
</evidence>
<dbReference type="EMBL" id="MWPV01000001">
    <property type="protein sequence ID" value="OUL59367.1"/>
    <property type="molecule type" value="Genomic_DNA"/>
</dbReference>
<proteinExistence type="predicted"/>
<name>A0A244CUS4_PSEDV</name>
<dbReference type="GO" id="GO:0004222">
    <property type="term" value="F:metalloendopeptidase activity"/>
    <property type="evidence" value="ECO:0007669"/>
    <property type="project" value="TreeGrafter"/>
</dbReference>
<dbReference type="PANTHER" id="PTHR21666:SF289">
    <property type="entry name" value="L-ALA--D-GLU ENDOPEPTIDASE"/>
    <property type="match status" value="1"/>
</dbReference>
<reference evidence="6 7" key="1">
    <citation type="submission" date="2017-02" db="EMBL/GenBank/DDBJ databases">
        <title>Pseudoalteromonas ulvae TC14 Genome.</title>
        <authorList>
            <person name="Molmeret M."/>
        </authorList>
    </citation>
    <scope>NUCLEOTIDE SEQUENCE [LARGE SCALE GENOMIC DNA]</scope>
    <source>
        <strain evidence="6">TC14</strain>
    </source>
</reference>
<dbReference type="PANTHER" id="PTHR21666">
    <property type="entry name" value="PEPTIDASE-RELATED"/>
    <property type="match status" value="1"/>
</dbReference>
<dbReference type="SUPFAM" id="SSF51261">
    <property type="entry name" value="Duplicated hybrid motif"/>
    <property type="match status" value="1"/>
</dbReference>
<comment type="caution">
    <text evidence="6">The sequence shown here is derived from an EMBL/GenBank/DDBJ whole genome shotgun (WGS) entry which is preliminary data.</text>
</comment>
<sequence>MLKTISNCYRWLFPDRQFFIRQNGAVKFVTFSSFLQFLLVLLLGMAIAWAAFTSNQFFSLQKTVSEKNTTIADIEAQLTSLNQSYQQKQADLEARLMLLNQQQDLMSNLIESMPGTLEPTQIEASTVLAPLPAVANTDSAFTEQLPDDDSQFVPDQEQKPPSTDATQEGDNSQTQDQQTNNVLEKMQQTDEQLVLVDSHLAQSFDIILNKVQQRKHTLQTAMSQSGLSFTIDPILIPSAQGGPLYDVASHQLSDVQQILITELLELKELEATLSAVPNQLPAKDFYISSSFGIRKDPMTGRAAMHKGIDLAGWHKTKIFSPADGVVKRAGNNGGYGRFIEIEHANGFITRYGHLAKINVKKGQTIKRDDVIALMGSTGRSTSTHLHYEVLHNNKHVNPLKLTKAFAHVL</sequence>
<dbReference type="CDD" id="cd12797">
    <property type="entry name" value="M23_peptidase"/>
    <property type="match status" value="1"/>
</dbReference>
<evidence type="ECO:0000256" key="2">
    <source>
        <dbReference type="SAM" id="Coils"/>
    </source>
</evidence>
<protein>
    <recommendedName>
        <fullName evidence="5">M23ase beta-sheet core domain-containing protein</fullName>
    </recommendedName>
</protein>
<dbReference type="Pfam" id="PF01551">
    <property type="entry name" value="Peptidase_M23"/>
    <property type="match status" value="1"/>
</dbReference>
<evidence type="ECO:0000256" key="1">
    <source>
        <dbReference type="ARBA" id="ARBA00022729"/>
    </source>
</evidence>
<dbReference type="AlphaFoldDB" id="A0A244CUS4"/>
<dbReference type="InterPro" id="IPR050570">
    <property type="entry name" value="Cell_wall_metabolism_enzyme"/>
</dbReference>
<feature type="compositionally biased region" description="Polar residues" evidence="3">
    <location>
        <begin position="159"/>
        <end position="169"/>
    </location>
</feature>
<feature type="domain" description="M23ase beta-sheet core" evidence="5">
    <location>
        <begin position="304"/>
        <end position="398"/>
    </location>
</feature>
<keyword evidence="4" id="KW-1133">Transmembrane helix</keyword>
<dbReference type="Gene3D" id="2.70.70.10">
    <property type="entry name" value="Glucose Permease (Domain IIA)"/>
    <property type="match status" value="1"/>
</dbReference>
<accession>A0A244CUS4</accession>
<keyword evidence="4" id="KW-0812">Transmembrane</keyword>
<evidence type="ECO:0000313" key="6">
    <source>
        <dbReference type="EMBL" id="OUL59367.1"/>
    </source>
</evidence>
<feature type="region of interest" description="Disordered" evidence="3">
    <location>
        <begin position="143"/>
        <end position="176"/>
    </location>
</feature>